<dbReference type="AlphaFoldDB" id="A0A0G1WW53"/>
<sequence length="195" mass="21827">MVRVIISAVALILSGAIFFFYTQPTYDNTQVIRAQISEYDTALEKAAQLQQLKQQLISKYNVFNPQDLDRIQKMLPDHVDNIRLILDMDGMASTYGMTLSNVDVSGNATKGQNQQTVATIGSSNQKYDMLTIKFDVDSTYQDFQKFLGDLQASLRIVDLVSLSIQPAGGNRVSQDGVTPESVYHFGIGLRTYWLK</sequence>
<name>A0A0G1WW53_9BACT</name>
<evidence type="ECO:0000313" key="1">
    <source>
        <dbReference type="EMBL" id="KKW22976.1"/>
    </source>
</evidence>
<dbReference type="GO" id="GO:0043107">
    <property type="term" value="P:type IV pilus-dependent motility"/>
    <property type="evidence" value="ECO:0007669"/>
    <property type="project" value="InterPro"/>
</dbReference>
<organism evidence="1 2">
    <name type="scientific">Candidatus Kaiserbacteria bacterium GW2011_GWA2_52_12</name>
    <dbReference type="NCBI Taxonomy" id="1618671"/>
    <lineage>
        <taxon>Bacteria</taxon>
        <taxon>Candidatus Kaiseribacteriota</taxon>
    </lineage>
</organism>
<dbReference type="InterPro" id="IPR007445">
    <property type="entry name" value="PilO"/>
</dbReference>
<proteinExistence type="predicted"/>
<gene>
    <name evidence="1" type="ORF">UY67_C0031G0025</name>
</gene>
<reference evidence="1 2" key="1">
    <citation type="journal article" date="2015" name="Nature">
        <title>rRNA introns, odd ribosomes, and small enigmatic genomes across a large radiation of phyla.</title>
        <authorList>
            <person name="Brown C.T."/>
            <person name="Hug L.A."/>
            <person name="Thomas B.C."/>
            <person name="Sharon I."/>
            <person name="Castelle C.J."/>
            <person name="Singh A."/>
            <person name="Wilkins M.J."/>
            <person name="Williams K.H."/>
            <person name="Banfield J.F."/>
        </authorList>
    </citation>
    <scope>NUCLEOTIDE SEQUENCE [LARGE SCALE GENOMIC DNA]</scope>
</reference>
<dbReference type="Gene3D" id="3.30.70.60">
    <property type="match status" value="1"/>
</dbReference>
<comment type="caution">
    <text evidence="1">The sequence shown here is derived from an EMBL/GenBank/DDBJ whole genome shotgun (WGS) entry which is preliminary data.</text>
</comment>
<dbReference type="InterPro" id="IPR014717">
    <property type="entry name" value="Transl_elong_EF1B/ribsomal_bS6"/>
</dbReference>
<dbReference type="STRING" id="1618671.UY67_C0031G0025"/>
<evidence type="ECO:0008006" key="3">
    <source>
        <dbReference type="Google" id="ProtNLM"/>
    </source>
</evidence>
<dbReference type="Pfam" id="PF04350">
    <property type="entry name" value="PilO"/>
    <property type="match status" value="1"/>
</dbReference>
<protein>
    <recommendedName>
        <fullName evidence="3">Pilus assembly protein, PilO</fullName>
    </recommendedName>
</protein>
<accession>A0A0G1WW53</accession>
<dbReference type="EMBL" id="LCQW01000031">
    <property type="protein sequence ID" value="KKW22976.1"/>
    <property type="molecule type" value="Genomic_DNA"/>
</dbReference>
<dbReference type="Proteomes" id="UP000034273">
    <property type="component" value="Unassembled WGS sequence"/>
</dbReference>
<dbReference type="GO" id="GO:0043683">
    <property type="term" value="P:type IV pilus assembly"/>
    <property type="evidence" value="ECO:0007669"/>
    <property type="project" value="InterPro"/>
</dbReference>
<evidence type="ECO:0000313" key="2">
    <source>
        <dbReference type="Proteomes" id="UP000034273"/>
    </source>
</evidence>